<reference evidence="1 2" key="1">
    <citation type="journal article" date="2023" name="bioRxiv">
        <title>Conserved and derived expression patterns and positive selection on dental genes reveal complex evolutionary context of ever-growing rodent molars.</title>
        <authorList>
            <person name="Calamari Z.T."/>
            <person name="Song A."/>
            <person name="Cohen E."/>
            <person name="Akter M."/>
            <person name="Roy R.D."/>
            <person name="Hallikas O."/>
            <person name="Christensen M.M."/>
            <person name="Li P."/>
            <person name="Marangoni P."/>
            <person name="Jernvall J."/>
            <person name="Klein O.D."/>
        </authorList>
    </citation>
    <scope>NUCLEOTIDE SEQUENCE [LARGE SCALE GENOMIC DNA]</scope>
    <source>
        <strain evidence="1">V071</strain>
    </source>
</reference>
<protein>
    <submittedName>
        <fullName evidence="1">Uncharacterized protein</fullName>
    </submittedName>
</protein>
<accession>A0AAW0HN80</accession>
<sequence>MVNNKDQKRIFTLSSQERKYLVSEESDILTRLLTNACPRSPGGGLAEQLQAQQRLLPERCRFPAVAHPEQVGPAMRPGEPPKQ</sequence>
<dbReference type="EMBL" id="JBBHLL010000430">
    <property type="protein sequence ID" value="KAK7803168.1"/>
    <property type="molecule type" value="Genomic_DNA"/>
</dbReference>
<gene>
    <name evidence="1" type="ORF">U0070_005715</name>
</gene>
<organism evidence="1 2">
    <name type="scientific">Myodes glareolus</name>
    <name type="common">Bank vole</name>
    <name type="synonym">Clethrionomys glareolus</name>
    <dbReference type="NCBI Taxonomy" id="447135"/>
    <lineage>
        <taxon>Eukaryota</taxon>
        <taxon>Metazoa</taxon>
        <taxon>Chordata</taxon>
        <taxon>Craniata</taxon>
        <taxon>Vertebrata</taxon>
        <taxon>Euteleostomi</taxon>
        <taxon>Mammalia</taxon>
        <taxon>Eutheria</taxon>
        <taxon>Euarchontoglires</taxon>
        <taxon>Glires</taxon>
        <taxon>Rodentia</taxon>
        <taxon>Myomorpha</taxon>
        <taxon>Muroidea</taxon>
        <taxon>Cricetidae</taxon>
        <taxon>Arvicolinae</taxon>
        <taxon>Myodes</taxon>
    </lineage>
</organism>
<name>A0AAW0HN80_MYOGA</name>
<keyword evidence="2" id="KW-1185">Reference proteome</keyword>
<dbReference type="AlphaFoldDB" id="A0AAW0HN80"/>
<evidence type="ECO:0000313" key="2">
    <source>
        <dbReference type="Proteomes" id="UP001488838"/>
    </source>
</evidence>
<evidence type="ECO:0000313" key="1">
    <source>
        <dbReference type="EMBL" id="KAK7803168.1"/>
    </source>
</evidence>
<comment type="caution">
    <text evidence="1">The sequence shown here is derived from an EMBL/GenBank/DDBJ whole genome shotgun (WGS) entry which is preliminary data.</text>
</comment>
<proteinExistence type="predicted"/>
<feature type="non-terminal residue" evidence="1">
    <location>
        <position position="83"/>
    </location>
</feature>
<dbReference type="Proteomes" id="UP001488838">
    <property type="component" value="Unassembled WGS sequence"/>
</dbReference>